<name>A0AA36GZ22_CYLNA</name>
<comment type="caution">
    <text evidence="2">The sequence shown here is derived from an EMBL/GenBank/DDBJ whole genome shotgun (WGS) entry which is preliminary data.</text>
</comment>
<proteinExistence type="predicted"/>
<feature type="compositionally biased region" description="Pro residues" evidence="1">
    <location>
        <begin position="117"/>
        <end position="126"/>
    </location>
</feature>
<evidence type="ECO:0000313" key="2">
    <source>
        <dbReference type="EMBL" id="CAJ0600917.1"/>
    </source>
</evidence>
<keyword evidence="3" id="KW-1185">Reference proteome</keyword>
<evidence type="ECO:0000313" key="3">
    <source>
        <dbReference type="Proteomes" id="UP001176961"/>
    </source>
</evidence>
<evidence type="ECO:0000256" key="1">
    <source>
        <dbReference type="SAM" id="MobiDB-lite"/>
    </source>
</evidence>
<feature type="compositionally biased region" description="Polar residues" evidence="1">
    <location>
        <begin position="1"/>
        <end position="44"/>
    </location>
</feature>
<dbReference type="AlphaFoldDB" id="A0AA36GZ22"/>
<protein>
    <submittedName>
        <fullName evidence="2">Uncharacterized protein</fullName>
    </submittedName>
</protein>
<dbReference type="Proteomes" id="UP001176961">
    <property type="component" value="Unassembled WGS sequence"/>
</dbReference>
<sequence>MGATQSTNRAAKFSGSTRKSVRSYQTPASAPTVRRQLSQRNINRNVKEFSRFWSGGGSFRPKGTSGNRRSESVRRNNSVRRNRPQSAEPSRKSSRGVLTPVSTPHSTPRPMHNSYPPNGPPLPRPMMGPRNFEPSLPPPPRYDYQDDVINDNGRTRVFDSNPERLHALQFPHETAIY</sequence>
<accession>A0AA36GZ22</accession>
<dbReference type="EMBL" id="CATQJL010000305">
    <property type="protein sequence ID" value="CAJ0600917.1"/>
    <property type="molecule type" value="Genomic_DNA"/>
</dbReference>
<feature type="region of interest" description="Disordered" evidence="1">
    <location>
        <begin position="1"/>
        <end position="144"/>
    </location>
</feature>
<reference evidence="2" key="1">
    <citation type="submission" date="2023-07" db="EMBL/GenBank/DDBJ databases">
        <authorList>
            <consortium name="CYATHOMIX"/>
        </authorList>
    </citation>
    <scope>NUCLEOTIDE SEQUENCE</scope>
    <source>
        <strain evidence="2">N/A</strain>
    </source>
</reference>
<gene>
    <name evidence="2" type="ORF">CYNAS_LOCUS12900</name>
</gene>
<organism evidence="2 3">
    <name type="scientific">Cylicocyclus nassatus</name>
    <name type="common">Nematode worm</name>
    <dbReference type="NCBI Taxonomy" id="53992"/>
    <lineage>
        <taxon>Eukaryota</taxon>
        <taxon>Metazoa</taxon>
        <taxon>Ecdysozoa</taxon>
        <taxon>Nematoda</taxon>
        <taxon>Chromadorea</taxon>
        <taxon>Rhabditida</taxon>
        <taxon>Rhabditina</taxon>
        <taxon>Rhabditomorpha</taxon>
        <taxon>Strongyloidea</taxon>
        <taxon>Strongylidae</taxon>
        <taxon>Cylicocyclus</taxon>
    </lineage>
</organism>